<dbReference type="EMBL" id="JBHLXP010000001">
    <property type="protein sequence ID" value="MFC0048118.1"/>
    <property type="molecule type" value="Genomic_DNA"/>
</dbReference>
<proteinExistence type="predicted"/>
<dbReference type="Pfam" id="PF00583">
    <property type="entry name" value="Acetyltransf_1"/>
    <property type="match status" value="1"/>
</dbReference>
<evidence type="ECO:0000259" key="1">
    <source>
        <dbReference type="PROSITE" id="PS51186"/>
    </source>
</evidence>
<comment type="caution">
    <text evidence="2">The sequence shown here is derived from an EMBL/GenBank/DDBJ whole genome shotgun (WGS) entry which is preliminary data.</text>
</comment>
<dbReference type="GO" id="GO:0016746">
    <property type="term" value="F:acyltransferase activity"/>
    <property type="evidence" value="ECO:0007669"/>
    <property type="project" value="UniProtKB-KW"/>
</dbReference>
<name>A0ABV6BDJ9_9GAMM</name>
<dbReference type="RefSeq" id="WP_377242006.1">
    <property type="nucleotide sequence ID" value="NZ_JBHLXP010000001.1"/>
</dbReference>
<evidence type="ECO:0000313" key="3">
    <source>
        <dbReference type="Proteomes" id="UP001589813"/>
    </source>
</evidence>
<evidence type="ECO:0000313" key="2">
    <source>
        <dbReference type="EMBL" id="MFC0048118.1"/>
    </source>
</evidence>
<protein>
    <submittedName>
        <fullName evidence="2">GNAT family N-acetyltransferase</fullName>
        <ecNumber evidence="2">2.3.1.-</ecNumber>
    </submittedName>
</protein>
<keyword evidence="2" id="KW-0012">Acyltransferase</keyword>
<dbReference type="EC" id="2.3.1.-" evidence="2"/>
<feature type="domain" description="N-acetyltransferase" evidence="1">
    <location>
        <begin position="9"/>
        <end position="153"/>
    </location>
</feature>
<keyword evidence="3" id="KW-1185">Reference proteome</keyword>
<dbReference type="InterPro" id="IPR000182">
    <property type="entry name" value="GNAT_dom"/>
</dbReference>
<dbReference type="Proteomes" id="UP001589813">
    <property type="component" value="Unassembled WGS sequence"/>
</dbReference>
<dbReference type="PROSITE" id="PS51186">
    <property type="entry name" value="GNAT"/>
    <property type="match status" value="1"/>
</dbReference>
<sequence length="172" mass="19634">MQLCHATTEQQWSLAEQFNDVAALTQWGGEGFRFPPRRTEFLQQLQLPDTQSYVLLDDRQNILAFGQICDRFNRLHLARLLVLPAYRGQRLSEHLISALLAAGLQLWPTREASLFVFRDNPPALRSYLRLGFTETRQHGPYRSDLFFMTLSNSASRLLAAKAPSVVTTKGKI</sequence>
<dbReference type="CDD" id="cd04301">
    <property type="entry name" value="NAT_SF"/>
    <property type="match status" value="1"/>
</dbReference>
<accession>A0ABV6BDJ9</accession>
<dbReference type="InterPro" id="IPR016181">
    <property type="entry name" value="Acyl_CoA_acyltransferase"/>
</dbReference>
<organism evidence="2 3">
    <name type="scientific">Rheinheimera tilapiae</name>
    <dbReference type="NCBI Taxonomy" id="875043"/>
    <lineage>
        <taxon>Bacteria</taxon>
        <taxon>Pseudomonadati</taxon>
        <taxon>Pseudomonadota</taxon>
        <taxon>Gammaproteobacteria</taxon>
        <taxon>Chromatiales</taxon>
        <taxon>Chromatiaceae</taxon>
        <taxon>Rheinheimera</taxon>
    </lineage>
</organism>
<gene>
    <name evidence="2" type="ORF">ACFFJP_07425</name>
</gene>
<dbReference type="SUPFAM" id="SSF55729">
    <property type="entry name" value="Acyl-CoA N-acyltransferases (Nat)"/>
    <property type="match status" value="1"/>
</dbReference>
<keyword evidence="2" id="KW-0808">Transferase</keyword>
<dbReference type="Gene3D" id="3.40.630.30">
    <property type="match status" value="1"/>
</dbReference>
<reference evidence="2 3" key="1">
    <citation type="submission" date="2024-09" db="EMBL/GenBank/DDBJ databases">
        <authorList>
            <person name="Sun Q."/>
            <person name="Mori K."/>
        </authorList>
    </citation>
    <scope>NUCLEOTIDE SEQUENCE [LARGE SCALE GENOMIC DNA]</scope>
    <source>
        <strain evidence="2 3">KCTC 23315</strain>
    </source>
</reference>